<dbReference type="VEuPathDB" id="FungiDB:AeMF1_004591"/>
<keyword evidence="5 7" id="KW-0472">Membrane</keyword>
<dbReference type="Pfam" id="PF06454">
    <property type="entry name" value="THH1_TOM1-3_dom"/>
    <property type="match status" value="1"/>
</dbReference>
<feature type="transmembrane region" description="Helical" evidence="7">
    <location>
        <begin position="258"/>
        <end position="280"/>
    </location>
</feature>
<proteinExistence type="inferred from homology"/>
<comment type="caution">
    <text evidence="9">The sequence shown here is derived from an EMBL/GenBank/DDBJ whole genome shotgun (WGS) entry which is preliminary data.</text>
</comment>
<feature type="transmembrane region" description="Helical" evidence="7">
    <location>
        <begin position="225"/>
        <end position="246"/>
    </location>
</feature>
<evidence type="ECO:0000259" key="8">
    <source>
        <dbReference type="Pfam" id="PF06454"/>
    </source>
</evidence>
<dbReference type="GO" id="GO:0012505">
    <property type="term" value="C:endomembrane system"/>
    <property type="evidence" value="ECO:0007669"/>
    <property type="project" value="UniProtKB-SubCell"/>
</dbReference>
<evidence type="ECO:0000256" key="5">
    <source>
        <dbReference type="ARBA" id="ARBA00023136"/>
    </source>
</evidence>
<dbReference type="PANTHER" id="PTHR31142">
    <property type="entry name" value="TOBAMOVIRUS MULTIPLICATION PROTEIN 1-LIKE ISOFORM X1"/>
    <property type="match status" value="1"/>
</dbReference>
<feature type="compositionally biased region" description="Polar residues" evidence="6">
    <location>
        <begin position="322"/>
        <end position="331"/>
    </location>
</feature>
<comment type="similarity">
    <text evidence="2">Belongs to the plant tobamovirus multiplication TOM1 protein family.</text>
</comment>
<comment type="subcellular location">
    <subcellularLocation>
        <location evidence="1">Endomembrane system</location>
        <topology evidence="1">Multi-pass membrane protein</topology>
    </subcellularLocation>
</comment>
<feature type="transmembrane region" description="Helical" evidence="7">
    <location>
        <begin position="58"/>
        <end position="82"/>
    </location>
</feature>
<feature type="domain" description="THH1/TOM1/TOM3" evidence="8">
    <location>
        <begin position="23"/>
        <end position="289"/>
    </location>
</feature>
<feature type="transmembrane region" description="Helical" evidence="7">
    <location>
        <begin position="144"/>
        <end position="167"/>
    </location>
</feature>
<evidence type="ECO:0000256" key="1">
    <source>
        <dbReference type="ARBA" id="ARBA00004127"/>
    </source>
</evidence>
<gene>
    <name evidence="9" type="ORF">Ae201684_011601</name>
</gene>
<feature type="region of interest" description="Disordered" evidence="6">
    <location>
        <begin position="308"/>
        <end position="331"/>
    </location>
</feature>
<evidence type="ECO:0000256" key="2">
    <source>
        <dbReference type="ARBA" id="ARBA00006779"/>
    </source>
</evidence>
<dbReference type="InterPro" id="IPR040226">
    <property type="entry name" value="THH1/TOM1/TOM3"/>
</dbReference>
<accession>A0A6G0WUB2</accession>
<keyword evidence="10" id="KW-1185">Reference proteome</keyword>
<feature type="transmembrane region" description="Helical" evidence="7">
    <location>
        <begin position="182"/>
        <end position="205"/>
    </location>
</feature>
<feature type="transmembrane region" description="Helical" evidence="7">
    <location>
        <begin position="24"/>
        <end position="46"/>
    </location>
</feature>
<organism evidence="9 10">
    <name type="scientific">Aphanomyces euteiches</name>
    <dbReference type="NCBI Taxonomy" id="100861"/>
    <lineage>
        <taxon>Eukaryota</taxon>
        <taxon>Sar</taxon>
        <taxon>Stramenopiles</taxon>
        <taxon>Oomycota</taxon>
        <taxon>Saprolegniomycetes</taxon>
        <taxon>Saprolegniales</taxon>
        <taxon>Verrucalvaceae</taxon>
        <taxon>Aphanomyces</taxon>
    </lineage>
</organism>
<evidence type="ECO:0000256" key="3">
    <source>
        <dbReference type="ARBA" id="ARBA00022692"/>
    </source>
</evidence>
<dbReference type="PANTHER" id="PTHR31142:SF3">
    <property type="entry name" value="THH1_TOM1_TOM3 DOMAIN-CONTAINING PROTEIN"/>
    <property type="match status" value="1"/>
</dbReference>
<dbReference type="AlphaFoldDB" id="A0A6G0WUB2"/>
<feature type="transmembrane region" description="Helical" evidence="7">
    <location>
        <begin position="114"/>
        <end position="132"/>
    </location>
</feature>
<evidence type="ECO:0000256" key="7">
    <source>
        <dbReference type="SAM" id="Phobius"/>
    </source>
</evidence>
<sequence length="331" mass="37845">MTMADFEAVLLLANGTEGDANRRAFIATGSIYAVLFVVCIVQLVRNCRSYAQWIQQKWMHFLLVLLTLTRAGFLLSVGMFNWCDVTSEGVLSPACEANGLERQLFYILDQLPNMFFFSMYLVMGLFWAEIYYNATDQLDIFLHVIKPVSKLVHVMAYFLQIGLWILYADPWRSEDHYFGRGYAAFSTSIFLLVTTAFVVYGRLAYVELRAVPVDLPIRTRKLKEVTVMTTICTTCFTARSLLILHLSQDHVQLADHLTWLMILLYYSLFELLPTVVILHFHRRFPRPQASPTLAKAAPYRFIATIDSDSDSEAPLSPEDSLRQTLIHPSSP</sequence>
<keyword evidence="3 7" id="KW-0812">Transmembrane</keyword>
<evidence type="ECO:0000313" key="10">
    <source>
        <dbReference type="Proteomes" id="UP000481153"/>
    </source>
</evidence>
<evidence type="ECO:0000256" key="6">
    <source>
        <dbReference type="SAM" id="MobiDB-lite"/>
    </source>
</evidence>
<evidence type="ECO:0000256" key="4">
    <source>
        <dbReference type="ARBA" id="ARBA00022989"/>
    </source>
</evidence>
<keyword evidence="4 7" id="KW-1133">Transmembrane helix</keyword>
<protein>
    <recommendedName>
        <fullName evidence="8">THH1/TOM1/TOM3 domain-containing protein</fullName>
    </recommendedName>
</protein>
<dbReference type="EMBL" id="VJMJ01000147">
    <property type="protein sequence ID" value="KAF0731053.1"/>
    <property type="molecule type" value="Genomic_DNA"/>
</dbReference>
<dbReference type="Proteomes" id="UP000481153">
    <property type="component" value="Unassembled WGS sequence"/>
</dbReference>
<reference evidence="9 10" key="1">
    <citation type="submission" date="2019-07" db="EMBL/GenBank/DDBJ databases">
        <title>Genomics analysis of Aphanomyces spp. identifies a new class of oomycete effector associated with host adaptation.</title>
        <authorList>
            <person name="Gaulin E."/>
        </authorList>
    </citation>
    <scope>NUCLEOTIDE SEQUENCE [LARGE SCALE GENOMIC DNA]</scope>
    <source>
        <strain evidence="9 10">ATCC 201684</strain>
    </source>
</reference>
<dbReference type="InterPro" id="IPR009457">
    <property type="entry name" value="THH1/TOM1/TOM3_dom"/>
</dbReference>
<name>A0A6G0WUB2_9STRA</name>
<evidence type="ECO:0000313" key="9">
    <source>
        <dbReference type="EMBL" id="KAF0731053.1"/>
    </source>
</evidence>